<protein>
    <recommendedName>
        <fullName evidence="2">RNA-binding S4 domain-containing protein</fullName>
    </recommendedName>
</protein>
<dbReference type="Pfam" id="PF01479">
    <property type="entry name" value="S4"/>
    <property type="match status" value="1"/>
</dbReference>
<dbReference type="CDD" id="cd00165">
    <property type="entry name" value="S4"/>
    <property type="match status" value="1"/>
</dbReference>
<dbReference type="InterPro" id="IPR002942">
    <property type="entry name" value="S4_RNA-bd"/>
</dbReference>
<organism evidence="3 4">
    <name type="scientific">Fructobacillus ficulneus</name>
    <dbReference type="NCBI Taxonomy" id="157463"/>
    <lineage>
        <taxon>Bacteria</taxon>
        <taxon>Bacillati</taxon>
        <taxon>Bacillota</taxon>
        <taxon>Bacilli</taxon>
        <taxon>Lactobacillales</taxon>
        <taxon>Lactobacillaceae</taxon>
        <taxon>Fructobacillus</taxon>
    </lineage>
</organism>
<evidence type="ECO:0000259" key="2">
    <source>
        <dbReference type="SMART" id="SM00363"/>
    </source>
</evidence>
<dbReference type="PROSITE" id="PS50889">
    <property type="entry name" value="S4"/>
    <property type="match status" value="1"/>
</dbReference>
<name>A0A0K8MHQ6_9LACO</name>
<accession>A0A0K8MHQ6</accession>
<dbReference type="RefSeq" id="WP_061993447.1">
    <property type="nucleotide sequence ID" value="NZ_DF968005.1"/>
</dbReference>
<dbReference type="Pfam" id="PF17774">
    <property type="entry name" value="YlmH_RBD"/>
    <property type="match status" value="1"/>
</dbReference>
<keyword evidence="1" id="KW-0694">RNA-binding</keyword>
<dbReference type="Proteomes" id="UP000253891">
    <property type="component" value="Unassembled WGS sequence"/>
</dbReference>
<evidence type="ECO:0000256" key="1">
    <source>
        <dbReference type="PROSITE-ProRule" id="PRU00182"/>
    </source>
</evidence>
<evidence type="ECO:0000313" key="4">
    <source>
        <dbReference type="Proteomes" id="UP000253891"/>
    </source>
</evidence>
<dbReference type="InterPro" id="IPR040591">
    <property type="entry name" value="RqcP2_RBD"/>
</dbReference>
<dbReference type="Gene3D" id="3.30.1370.160">
    <property type="match status" value="1"/>
</dbReference>
<gene>
    <name evidence="3" type="ORF">FFIC_281030</name>
</gene>
<dbReference type="Pfam" id="PF21278">
    <property type="entry name" value="YlmH_1st"/>
    <property type="match status" value="1"/>
</dbReference>
<dbReference type="SUPFAM" id="SSF55174">
    <property type="entry name" value="Alpha-L RNA-binding motif"/>
    <property type="match status" value="1"/>
</dbReference>
<dbReference type="InterPro" id="IPR048443">
    <property type="entry name" value="RqcP2_N"/>
</dbReference>
<dbReference type="InterPro" id="IPR036986">
    <property type="entry name" value="S4_RNA-bd_sf"/>
</dbReference>
<dbReference type="EMBL" id="DF968005">
    <property type="protein sequence ID" value="GAP00097.1"/>
    <property type="molecule type" value="Genomic_DNA"/>
</dbReference>
<evidence type="ECO:0000313" key="3">
    <source>
        <dbReference type="EMBL" id="GAP00097.1"/>
    </source>
</evidence>
<reference evidence="3 4" key="1">
    <citation type="journal article" date="2015" name="BMC Genomics">
        <title>Comparative genomics of Fructobacillus spp. and Leuconostoc spp. reveals niche-specific evolution of Fructobacillus spp.</title>
        <authorList>
            <person name="Endo A."/>
            <person name="Tanizawa Y."/>
            <person name="Tanaka N."/>
            <person name="Maeno S."/>
            <person name="Kumar H."/>
            <person name="Shiwa Y."/>
            <person name="Okada S."/>
            <person name="Yoshikawa H."/>
            <person name="Dicks L."/>
            <person name="Nakagawa J."/>
            <person name="Arita M."/>
        </authorList>
    </citation>
    <scope>NUCLEOTIDE SEQUENCE [LARGE SCALE GENOMIC DNA]</scope>
    <source>
        <strain evidence="3 4">JCM 12225</strain>
    </source>
</reference>
<feature type="domain" description="RNA-binding S4" evidence="2">
    <location>
        <begin position="187"/>
        <end position="251"/>
    </location>
</feature>
<proteinExistence type="predicted"/>
<dbReference type="Gene3D" id="3.30.70.330">
    <property type="match status" value="1"/>
</dbReference>
<dbReference type="InterPro" id="IPR012677">
    <property type="entry name" value="Nucleotide-bd_a/b_plait_sf"/>
</dbReference>
<dbReference type="PANTHER" id="PTHR13633:SF3">
    <property type="entry name" value="MITOCHONDRIAL TRANSCRIPTION RESCUE FACTOR 1"/>
    <property type="match status" value="1"/>
</dbReference>
<dbReference type="SMART" id="SM00363">
    <property type="entry name" value="S4"/>
    <property type="match status" value="1"/>
</dbReference>
<dbReference type="PANTHER" id="PTHR13633">
    <property type="entry name" value="MITOCHONDRIAL TRANSCRIPTION RESCUE FACTOR 1"/>
    <property type="match status" value="1"/>
</dbReference>
<sequence>MAELNQIAQHFHDDERPFIKQVEDWLDQADLDYRLVLTHFLNPRQQYIVQTLVNQRPNLQMLASGIFEEAEAQRIVIAPDFFEVSENDFELTLLELKVPTKFVELRHKDVLGALVHSGIERSGFGDIVVDDQQGQVQVAIETSLVPFVQQEIERIGKMKTNWQSQSFDQALVKSDDGQETFLLVASLRLDAVLAAAFNLSRSKVQDIIDSGQVQVNWAVCQRFDQQILVKDVISMRRFGRISLESLSGQSKRDKIKAVFNIIHR</sequence>
<dbReference type="OrthoDB" id="9812787at2"/>
<dbReference type="Gene3D" id="3.10.290.10">
    <property type="entry name" value="RNA-binding S4 domain"/>
    <property type="match status" value="1"/>
</dbReference>
<keyword evidence="4" id="KW-1185">Reference proteome</keyword>
<dbReference type="STRING" id="157463.GCA_001047075_01010"/>
<dbReference type="GO" id="GO:0003723">
    <property type="term" value="F:RNA binding"/>
    <property type="evidence" value="ECO:0007669"/>
    <property type="project" value="UniProtKB-KW"/>
</dbReference>
<dbReference type="AlphaFoldDB" id="A0A0K8MHQ6"/>